<protein>
    <recommendedName>
        <fullName evidence="5">Damage-inducible protein DinB</fullName>
    </recommendedName>
</protein>
<proteinExistence type="inferred from homology"/>
<keyword evidence="2" id="KW-0479">Metal-binding</keyword>
<name>A0ABQ6GA80_9BACL</name>
<dbReference type="EMBL" id="BSSQ01000003">
    <property type="protein sequence ID" value="GLX66501.1"/>
    <property type="molecule type" value="Genomic_DNA"/>
</dbReference>
<accession>A0ABQ6GA80</accession>
<evidence type="ECO:0000256" key="1">
    <source>
        <dbReference type="ARBA" id="ARBA00008635"/>
    </source>
</evidence>
<evidence type="ECO:0000313" key="3">
    <source>
        <dbReference type="EMBL" id="GLX66501.1"/>
    </source>
</evidence>
<reference evidence="3 4" key="1">
    <citation type="submission" date="2023-03" db="EMBL/GenBank/DDBJ databases">
        <title>Draft genome sequence of the bacteria which degrade cell wall of Tricholomamatutake.</title>
        <authorList>
            <person name="Konishi Y."/>
            <person name="Fukuta Y."/>
            <person name="Shirasaka N."/>
        </authorList>
    </citation>
    <scope>NUCLEOTIDE SEQUENCE [LARGE SCALE GENOMIC DNA]</scope>
    <source>
        <strain evidence="4">mu1</strain>
    </source>
</reference>
<keyword evidence="4" id="KW-1185">Reference proteome</keyword>
<gene>
    <name evidence="3" type="primary">yjoA</name>
    <name evidence="3" type="ORF">MU1_08450</name>
</gene>
<dbReference type="Gene3D" id="1.20.120.450">
    <property type="entry name" value="dinb family like domain"/>
    <property type="match status" value="1"/>
</dbReference>
<organism evidence="3 4">
    <name type="scientific">Paenibacillus glycanilyticus</name>
    <dbReference type="NCBI Taxonomy" id="126569"/>
    <lineage>
        <taxon>Bacteria</taxon>
        <taxon>Bacillati</taxon>
        <taxon>Bacillota</taxon>
        <taxon>Bacilli</taxon>
        <taxon>Bacillales</taxon>
        <taxon>Paenibacillaceae</taxon>
        <taxon>Paenibacillus</taxon>
    </lineage>
</organism>
<dbReference type="Proteomes" id="UP001157114">
    <property type="component" value="Unassembled WGS sequence"/>
</dbReference>
<evidence type="ECO:0000256" key="2">
    <source>
        <dbReference type="ARBA" id="ARBA00022723"/>
    </source>
</evidence>
<dbReference type="SUPFAM" id="SSF109854">
    <property type="entry name" value="DinB/YfiT-like putative metalloenzymes"/>
    <property type="match status" value="1"/>
</dbReference>
<dbReference type="InterPro" id="IPR007837">
    <property type="entry name" value="DinB"/>
</dbReference>
<evidence type="ECO:0000313" key="4">
    <source>
        <dbReference type="Proteomes" id="UP001157114"/>
    </source>
</evidence>
<comment type="caution">
    <text evidence="3">The sequence shown here is derived from an EMBL/GenBank/DDBJ whole genome shotgun (WGS) entry which is preliminary data.</text>
</comment>
<comment type="similarity">
    <text evidence="1">Belongs to the DinB family.</text>
</comment>
<dbReference type="Pfam" id="PF05163">
    <property type="entry name" value="DinB"/>
    <property type="match status" value="1"/>
</dbReference>
<evidence type="ECO:0008006" key="5">
    <source>
        <dbReference type="Google" id="ProtNLM"/>
    </source>
</evidence>
<sequence>MTNIETFIAAWKSHRKVLHDMLEGVTTEQLSYRPWEKGMSLKELVLHITGAMDMFANTVQNGAHTQGTKPASPPETVEDLKAVVAASTERTEATLRTLTPEQLAQSIDFFGNAVPGFALLENAKDHEIHHKGQLFTYLRLVGIEQLPFFVSRG</sequence>
<dbReference type="InterPro" id="IPR034660">
    <property type="entry name" value="DinB/YfiT-like"/>
</dbReference>
<dbReference type="RefSeq" id="WP_284237198.1">
    <property type="nucleotide sequence ID" value="NZ_BSSQ01000003.1"/>
</dbReference>